<organism evidence="1 2">
    <name type="scientific">Tritrichomonas musculus</name>
    <dbReference type="NCBI Taxonomy" id="1915356"/>
    <lineage>
        <taxon>Eukaryota</taxon>
        <taxon>Metamonada</taxon>
        <taxon>Parabasalia</taxon>
        <taxon>Tritrichomonadida</taxon>
        <taxon>Tritrichomonadidae</taxon>
        <taxon>Tritrichomonas</taxon>
    </lineage>
</organism>
<sequence length="88" mass="10189">MIIVPRVNIAEEFCVKLGEELNFRLCVNDNAFSKFHIAVHKGVNIIITTYNTTSKGSNNLVEEYYMKEQQLEYFLVIDKAHMLLQHIG</sequence>
<dbReference type="EMBL" id="JAPFFF010000001">
    <property type="protein sequence ID" value="KAK8899293.1"/>
    <property type="molecule type" value="Genomic_DNA"/>
</dbReference>
<comment type="caution">
    <text evidence="1">The sequence shown here is derived from an EMBL/GenBank/DDBJ whole genome shotgun (WGS) entry which is preliminary data.</text>
</comment>
<protein>
    <recommendedName>
        <fullName evidence="3">Helicase ATP-binding domain-containing protein</fullName>
    </recommendedName>
</protein>
<dbReference type="Proteomes" id="UP001470230">
    <property type="component" value="Unassembled WGS sequence"/>
</dbReference>
<evidence type="ECO:0000313" key="2">
    <source>
        <dbReference type="Proteomes" id="UP001470230"/>
    </source>
</evidence>
<proteinExistence type="predicted"/>
<evidence type="ECO:0008006" key="3">
    <source>
        <dbReference type="Google" id="ProtNLM"/>
    </source>
</evidence>
<keyword evidence="2" id="KW-1185">Reference proteome</keyword>
<reference evidence="1 2" key="1">
    <citation type="submission" date="2024-04" db="EMBL/GenBank/DDBJ databases">
        <title>Tritrichomonas musculus Genome.</title>
        <authorList>
            <person name="Alves-Ferreira E."/>
            <person name="Grigg M."/>
            <person name="Lorenzi H."/>
            <person name="Galac M."/>
        </authorList>
    </citation>
    <scope>NUCLEOTIDE SEQUENCE [LARGE SCALE GENOMIC DNA]</scope>
    <source>
        <strain evidence="1 2">EAF2021</strain>
    </source>
</reference>
<evidence type="ECO:0000313" key="1">
    <source>
        <dbReference type="EMBL" id="KAK8899293.1"/>
    </source>
</evidence>
<name>A0ABR2L7G8_9EUKA</name>
<accession>A0ABR2L7G8</accession>
<gene>
    <name evidence="1" type="ORF">M9Y10_001606</name>
</gene>